<feature type="domain" description="Schlafen AlbA-2" evidence="2">
    <location>
        <begin position="46"/>
        <end position="179"/>
    </location>
</feature>
<organism evidence="3 4">
    <name type="scientific">Polymorphospora rubra</name>
    <dbReference type="NCBI Taxonomy" id="338584"/>
    <lineage>
        <taxon>Bacteria</taxon>
        <taxon>Bacillati</taxon>
        <taxon>Actinomycetota</taxon>
        <taxon>Actinomycetes</taxon>
        <taxon>Micromonosporales</taxon>
        <taxon>Micromonosporaceae</taxon>
        <taxon>Polymorphospora</taxon>
    </lineage>
</organism>
<protein>
    <recommendedName>
        <fullName evidence="2">Schlafen AlbA-2 domain-containing protein</fullName>
    </recommendedName>
</protein>
<dbReference type="KEGG" id="pry:Prubr_00260"/>
<dbReference type="InterPro" id="IPR007421">
    <property type="entry name" value="Schlafen_AlbA_2_dom"/>
</dbReference>
<feature type="region of interest" description="Disordered" evidence="1">
    <location>
        <begin position="328"/>
        <end position="370"/>
    </location>
</feature>
<dbReference type="AlphaFoldDB" id="A0A810MU85"/>
<evidence type="ECO:0000259" key="2">
    <source>
        <dbReference type="Pfam" id="PF04326"/>
    </source>
</evidence>
<proteinExistence type="predicted"/>
<evidence type="ECO:0000313" key="4">
    <source>
        <dbReference type="Proteomes" id="UP000680866"/>
    </source>
</evidence>
<dbReference type="EMBL" id="AP023359">
    <property type="protein sequence ID" value="BCJ63005.1"/>
    <property type="molecule type" value="Genomic_DNA"/>
</dbReference>
<reference evidence="3" key="1">
    <citation type="submission" date="2020-08" db="EMBL/GenBank/DDBJ databases">
        <title>Whole genome shotgun sequence of Polymorphospora rubra NBRC 101157.</title>
        <authorList>
            <person name="Komaki H."/>
            <person name="Tamura T."/>
        </authorList>
    </citation>
    <scope>NUCLEOTIDE SEQUENCE</scope>
    <source>
        <strain evidence="3">NBRC 101157</strain>
    </source>
</reference>
<dbReference type="Gene3D" id="3.30.950.30">
    <property type="entry name" value="Schlafen, AAA domain"/>
    <property type="match status" value="1"/>
</dbReference>
<dbReference type="Pfam" id="PF04326">
    <property type="entry name" value="SLFN_AlbA_2"/>
    <property type="match status" value="1"/>
</dbReference>
<dbReference type="Proteomes" id="UP000680866">
    <property type="component" value="Chromosome"/>
</dbReference>
<evidence type="ECO:0000313" key="3">
    <source>
        <dbReference type="EMBL" id="BCJ63005.1"/>
    </source>
</evidence>
<sequence>MNKLLSWLGSIVDHVSLQIDTSSPLLLPSQLVELVRAVEGADEHDEHRWIEWKSSGLDPATAAGQAHIVKQIIGLANRQPTAAAQSAGGYGYLLVGVEPGEITGVTTVDPATLIGKVRSCIGDAVQWRPEYVQVDGKTVLIVIVDPPKPGDPICYTRKHIDKFQAGTIYVRHAGRTDQATPNDLDMLQARLLERTPSLQMSVAAIPATIEEVPDIRGAVDEWVVRRRPALAAARYRPASRRPGASSVDTTLGALIQTVQDTRTQEQYAAEVEQFLDETRPVLVDRGIWDLYRHEPASLVLTVRNPTDLGYAAVRLVVKVPGKVMSYPEELDNTLDGDRPDLPTAPSPSAHPRPVASSHNSTGRMTSHHVCPRSTFPARVLPTPCGIQNRSLSSTTSSNCAPTMK</sequence>
<keyword evidence="4" id="KW-1185">Reference proteome</keyword>
<dbReference type="InterPro" id="IPR038461">
    <property type="entry name" value="Schlafen_AlbA_2_dom_sf"/>
</dbReference>
<accession>A0A810MU85</accession>
<gene>
    <name evidence="3" type="ORF">Prubr_00260</name>
</gene>
<feature type="region of interest" description="Disordered" evidence="1">
    <location>
        <begin position="385"/>
        <end position="404"/>
    </location>
</feature>
<evidence type="ECO:0000256" key="1">
    <source>
        <dbReference type="SAM" id="MobiDB-lite"/>
    </source>
</evidence>
<name>A0A810MU85_9ACTN</name>